<keyword evidence="1 8" id="KW-0808">Transferase</keyword>
<keyword evidence="9" id="KW-1185">Reference proteome</keyword>
<name>A0A398BUZ6_9RHOB</name>
<dbReference type="CDD" id="cd07995">
    <property type="entry name" value="TPK"/>
    <property type="match status" value="1"/>
</dbReference>
<dbReference type="InterPro" id="IPR053149">
    <property type="entry name" value="TPK"/>
</dbReference>
<dbReference type="GO" id="GO:0009229">
    <property type="term" value="P:thiamine diphosphate biosynthetic process"/>
    <property type="evidence" value="ECO:0007669"/>
    <property type="project" value="InterPro"/>
</dbReference>
<dbReference type="AlphaFoldDB" id="A0A398BUZ6"/>
<dbReference type="SUPFAM" id="SSF63862">
    <property type="entry name" value="Thiamin pyrophosphokinase, substrate-binding domain"/>
    <property type="match status" value="1"/>
</dbReference>
<dbReference type="EC" id="2.7.6.2" evidence="5"/>
<dbReference type="InterPro" id="IPR006282">
    <property type="entry name" value="Thi_PPkinase"/>
</dbReference>
<keyword evidence="2" id="KW-0547">Nucleotide-binding</keyword>
<proteinExistence type="predicted"/>
<evidence type="ECO:0000313" key="9">
    <source>
        <dbReference type="Proteomes" id="UP000266649"/>
    </source>
</evidence>
<dbReference type="GO" id="GO:0030975">
    <property type="term" value="F:thiamine binding"/>
    <property type="evidence" value="ECO:0007669"/>
    <property type="project" value="InterPro"/>
</dbReference>
<evidence type="ECO:0000313" key="8">
    <source>
        <dbReference type="EMBL" id="RID92711.1"/>
    </source>
</evidence>
<keyword evidence="4" id="KW-0067">ATP-binding</keyword>
<dbReference type="RefSeq" id="WP_119133388.1">
    <property type="nucleotide sequence ID" value="NZ_QXXQ01000002.1"/>
</dbReference>
<protein>
    <recommendedName>
        <fullName evidence="5">Thiamine diphosphokinase</fullName>
        <ecNumber evidence="5">2.7.6.2</ecNumber>
    </recommendedName>
</protein>
<dbReference type="Proteomes" id="UP000266649">
    <property type="component" value="Unassembled WGS sequence"/>
</dbReference>
<dbReference type="GO" id="GO:0016301">
    <property type="term" value="F:kinase activity"/>
    <property type="evidence" value="ECO:0007669"/>
    <property type="project" value="UniProtKB-KW"/>
</dbReference>
<evidence type="ECO:0000259" key="6">
    <source>
        <dbReference type="Pfam" id="PF04263"/>
    </source>
</evidence>
<evidence type="ECO:0000256" key="5">
    <source>
        <dbReference type="NCBIfam" id="TIGR01378"/>
    </source>
</evidence>
<dbReference type="InterPro" id="IPR036371">
    <property type="entry name" value="TPK_B1-bd_sf"/>
</dbReference>
<sequence length="224" mass="23423">MNAVIVESSDPVTLVAGGPVRRAELRLALRRAPVVVAADGGADQALALGVVPTAVIGDLDSISAPARVALADRLHPIAEQMTTDFDKALRSIHAPFVLALGVTGGRLDHELAVLSALVRHAAQRDAIPCLLLTPQDVIFALPPEITLRLRAGDRLSLFPMRQVTGESTGLRWPINGIAFAPDGMIGTSNMVTEGPVSLHLDGPGMLAILPRERLDAALAGLVTA</sequence>
<evidence type="ECO:0000256" key="4">
    <source>
        <dbReference type="ARBA" id="ARBA00022840"/>
    </source>
</evidence>
<dbReference type="Pfam" id="PF04263">
    <property type="entry name" value="TPK_catalytic"/>
    <property type="match status" value="1"/>
</dbReference>
<dbReference type="NCBIfam" id="TIGR01378">
    <property type="entry name" value="thi_PPkinase"/>
    <property type="match status" value="1"/>
</dbReference>
<dbReference type="InterPro" id="IPR036759">
    <property type="entry name" value="TPK_catalytic_sf"/>
</dbReference>
<dbReference type="GO" id="GO:0005524">
    <property type="term" value="F:ATP binding"/>
    <property type="evidence" value="ECO:0007669"/>
    <property type="project" value="UniProtKB-KW"/>
</dbReference>
<accession>A0A398BUZ6</accession>
<gene>
    <name evidence="8" type="ORF">D2N39_03260</name>
</gene>
<dbReference type="OrthoDB" id="7057856at2"/>
<evidence type="ECO:0000259" key="7">
    <source>
        <dbReference type="Pfam" id="PF04265"/>
    </source>
</evidence>
<dbReference type="GO" id="GO:0006772">
    <property type="term" value="P:thiamine metabolic process"/>
    <property type="evidence" value="ECO:0007669"/>
    <property type="project" value="UniProtKB-UniRule"/>
</dbReference>
<feature type="domain" description="Thiamin pyrophosphokinase catalytic" evidence="6">
    <location>
        <begin position="28"/>
        <end position="122"/>
    </location>
</feature>
<dbReference type="InterPro" id="IPR007373">
    <property type="entry name" value="Thiamin_PyroPKinase_B1-bd"/>
</dbReference>
<organism evidence="8 9">
    <name type="scientific">Gemmobacter lutimaris</name>
    <dbReference type="NCBI Taxonomy" id="2306023"/>
    <lineage>
        <taxon>Bacteria</taxon>
        <taxon>Pseudomonadati</taxon>
        <taxon>Pseudomonadota</taxon>
        <taxon>Alphaproteobacteria</taxon>
        <taxon>Rhodobacterales</taxon>
        <taxon>Paracoccaceae</taxon>
        <taxon>Gemmobacter</taxon>
    </lineage>
</organism>
<evidence type="ECO:0000256" key="1">
    <source>
        <dbReference type="ARBA" id="ARBA00022679"/>
    </source>
</evidence>
<evidence type="ECO:0000256" key="2">
    <source>
        <dbReference type="ARBA" id="ARBA00022741"/>
    </source>
</evidence>
<keyword evidence="3 8" id="KW-0418">Kinase</keyword>
<dbReference type="Gene3D" id="3.40.50.10240">
    <property type="entry name" value="Thiamin pyrophosphokinase, catalytic domain"/>
    <property type="match status" value="1"/>
</dbReference>
<evidence type="ECO:0000256" key="3">
    <source>
        <dbReference type="ARBA" id="ARBA00022777"/>
    </source>
</evidence>
<dbReference type="GO" id="GO:0004788">
    <property type="term" value="F:thiamine diphosphokinase activity"/>
    <property type="evidence" value="ECO:0007669"/>
    <property type="project" value="UniProtKB-UniRule"/>
</dbReference>
<reference evidence="8 9" key="1">
    <citation type="submission" date="2018-09" db="EMBL/GenBank/DDBJ databases">
        <title>Gemmobacter lutimaris sp. nov., a marine bacterium isolated from tidal flat.</title>
        <authorList>
            <person name="Lee D.W."/>
            <person name="Yoo Y."/>
            <person name="Kim J.-J."/>
            <person name="Kim B.S."/>
        </authorList>
    </citation>
    <scope>NUCLEOTIDE SEQUENCE [LARGE SCALE GENOMIC DNA]</scope>
    <source>
        <strain evidence="8 9">YJ-T1-11</strain>
    </source>
</reference>
<dbReference type="InterPro" id="IPR007371">
    <property type="entry name" value="TPK_catalytic"/>
</dbReference>
<comment type="caution">
    <text evidence="8">The sequence shown here is derived from an EMBL/GenBank/DDBJ whole genome shotgun (WGS) entry which is preliminary data.</text>
</comment>
<dbReference type="PANTHER" id="PTHR41299:SF1">
    <property type="entry name" value="THIAMINE PYROPHOSPHOKINASE"/>
    <property type="match status" value="1"/>
</dbReference>
<dbReference type="EMBL" id="QXXQ01000002">
    <property type="protein sequence ID" value="RID92711.1"/>
    <property type="molecule type" value="Genomic_DNA"/>
</dbReference>
<feature type="domain" description="Thiamin pyrophosphokinase thiamin-binding" evidence="7">
    <location>
        <begin position="149"/>
        <end position="201"/>
    </location>
</feature>
<dbReference type="Pfam" id="PF04265">
    <property type="entry name" value="TPK_B1_binding"/>
    <property type="match status" value="1"/>
</dbReference>
<dbReference type="PANTHER" id="PTHR41299">
    <property type="entry name" value="THIAMINE PYROPHOSPHOKINASE"/>
    <property type="match status" value="1"/>
</dbReference>
<dbReference type="SUPFAM" id="SSF63999">
    <property type="entry name" value="Thiamin pyrophosphokinase, catalytic domain"/>
    <property type="match status" value="1"/>
</dbReference>